<organism evidence="1 2">
    <name type="scientific">Vallitalea longa</name>
    <dbReference type="NCBI Taxonomy" id="2936439"/>
    <lineage>
        <taxon>Bacteria</taxon>
        <taxon>Bacillati</taxon>
        <taxon>Bacillota</taxon>
        <taxon>Clostridia</taxon>
        <taxon>Lachnospirales</taxon>
        <taxon>Vallitaleaceae</taxon>
        <taxon>Vallitalea</taxon>
    </lineage>
</organism>
<evidence type="ECO:0000313" key="2">
    <source>
        <dbReference type="Proteomes" id="UP001144256"/>
    </source>
</evidence>
<dbReference type="EMBL" id="BRLB01000001">
    <property type="protein sequence ID" value="GKX28629.1"/>
    <property type="molecule type" value="Genomic_DNA"/>
</dbReference>
<comment type="caution">
    <text evidence="1">The sequence shown here is derived from an EMBL/GenBank/DDBJ whole genome shotgun (WGS) entry which is preliminary data.</text>
</comment>
<proteinExistence type="predicted"/>
<sequence length="192" mass="21951">MTIGVLGFTDKRPILYPLVKLLEATGDVIVITDDRHFKRLIEDYSSLGHLGNIMICVTDATPDEVWEEIELEADDFDHVIFDLRDTIHEDIQLYIHVKGSDFEDGEEDLLECIDEYTEFKLMYDGKTDKAKDTINIPINLKIISSIEVLENKKILLPSPSNKVNMELAKLLAPHLDIKTKDALKILKRGWQA</sequence>
<dbReference type="AlphaFoldDB" id="A0A9W5YAY9"/>
<protein>
    <submittedName>
        <fullName evidence="1">Uncharacterized protein</fullName>
    </submittedName>
</protein>
<keyword evidence="2" id="KW-1185">Reference proteome</keyword>
<reference evidence="1" key="1">
    <citation type="submission" date="2022-06" db="EMBL/GenBank/DDBJ databases">
        <title>Vallitalea longa sp. nov., an anaerobic bacterium isolated from marine sediment.</title>
        <authorList>
            <person name="Hirano S."/>
            <person name="Terahara T."/>
            <person name="Mori K."/>
            <person name="Hamada M."/>
            <person name="Matsumoto R."/>
            <person name="Kobayashi T."/>
        </authorList>
    </citation>
    <scope>NUCLEOTIDE SEQUENCE</scope>
    <source>
        <strain evidence="1">SH18-1</strain>
    </source>
</reference>
<dbReference type="RefSeq" id="WP_281813118.1">
    <property type="nucleotide sequence ID" value="NZ_BRLB01000001.1"/>
</dbReference>
<name>A0A9W5YAY9_9FIRM</name>
<accession>A0A9W5YAY9</accession>
<dbReference type="Proteomes" id="UP001144256">
    <property type="component" value="Unassembled WGS sequence"/>
</dbReference>
<evidence type="ECO:0000313" key="1">
    <source>
        <dbReference type="EMBL" id="GKX28629.1"/>
    </source>
</evidence>
<gene>
    <name evidence="1" type="ORF">SH1V18_11090</name>
</gene>